<sequence length="54" mass="6435">MILNYILLVLIFWLILFALLRAMVFVTKRPWKKDLQLTFFQAILLTVLWLILAG</sequence>
<dbReference type="Proteomes" id="UP000752012">
    <property type="component" value="Unassembled WGS sequence"/>
</dbReference>
<gene>
    <name evidence="2" type="ORF">HCN83_16285</name>
</gene>
<keyword evidence="1" id="KW-0812">Transmembrane</keyword>
<organism evidence="2 3">
    <name type="scientific">Alkalicoccus luteus</name>
    <dbReference type="NCBI Taxonomy" id="1237094"/>
    <lineage>
        <taxon>Bacteria</taxon>
        <taxon>Bacillati</taxon>
        <taxon>Bacillota</taxon>
        <taxon>Bacilli</taxon>
        <taxon>Bacillales</taxon>
        <taxon>Bacillaceae</taxon>
        <taxon>Alkalicoccus</taxon>
    </lineage>
</organism>
<accession>A0A969TW69</accession>
<feature type="transmembrane region" description="Helical" evidence="1">
    <location>
        <begin position="6"/>
        <end position="26"/>
    </location>
</feature>
<dbReference type="EMBL" id="JAATHJ010000039">
    <property type="protein sequence ID" value="NJP39130.1"/>
    <property type="molecule type" value="Genomic_DNA"/>
</dbReference>
<comment type="caution">
    <text evidence="2">The sequence shown here is derived from an EMBL/GenBank/DDBJ whole genome shotgun (WGS) entry which is preliminary data.</text>
</comment>
<keyword evidence="1" id="KW-1133">Transmembrane helix</keyword>
<protein>
    <submittedName>
        <fullName evidence="2">Uncharacterized protein</fullName>
    </submittedName>
</protein>
<name>A0A969TW69_9BACI</name>
<keyword evidence="1" id="KW-0472">Membrane</keyword>
<reference evidence="2 3" key="1">
    <citation type="submission" date="2020-03" db="EMBL/GenBank/DDBJ databases">
        <title>Assessment of the enzymatic potential of alkaline-tolerant lipase obtained from Bacillus luteus H11 (technogenic soil) for the bioremediation of saline soils contaminated with petroleum substances.</title>
        <authorList>
            <person name="Kalwasinska A."/>
        </authorList>
    </citation>
    <scope>NUCLEOTIDE SEQUENCE [LARGE SCALE GENOMIC DNA]</scope>
    <source>
        <strain evidence="2 3">H11</strain>
    </source>
</reference>
<dbReference type="AlphaFoldDB" id="A0A969TW69"/>
<evidence type="ECO:0000256" key="1">
    <source>
        <dbReference type="SAM" id="Phobius"/>
    </source>
</evidence>
<keyword evidence="3" id="KW-1185">Reference proteome</keyword>
<proteinExistence type="predicted"/>
<evidence type="ECO:0000313" key="2">
    <source>
        <dbReference type="EMBL" id="NJP39130.1"/>
    </source>
</evidence>
<feature type="transmembrane region" description="Helical" evidence="1">
    <location>
        <begin position="35"/>
        <end position="52"/>
    </location>
</feature>
<evidence type="ECO:0000313" key="3">
    <source>
        <dbReference type="Proteomes" id="UP000752012"/>
    </source>
</evidence>
<dbReference type="RefSeq" id="WP_168009253.1">
    <property type="nucleotide sequence ID" value="NZ_JAATHJ010000039.1"/>
</dbReference>